<feature type="region of interest" description="Disordered" evidence="1">
    <location>
        <begin position="1"/>
        <end position="25"/>
    </location>
</feature>
<name>A0A2U3Q264_9BRAD</name>
<evidence type="ECO:0000256" key="1">
    <source>
        <dbReference type="SAM" id="MobiDB-lite"/>
    </source>
</evidence>
<gene>
    <name evidence="2" type="ORF">BRAD3257_4480</name>
</gene>
<evidence type="ECO:0000313" key="3">
    <source>
        <dbReference type="Proteomes" id="UP000246085"/>
    </source>
</evidence>
<dbReference type="Proteomes" id="UP000246085">
    <property type="component" value="Chromosome BRAD3257"/>
</dbReference>
<dbReference type="EMBL" id="LS398110">
    <property type="protein sequence ID" value="SPP95466.1"/>
    <property type="molecule type" value="Genomic_DNA"/>
</dbReference>
<sequence>MPTSQTAPAPTPNSPRPGKRGPFFPNLLFGSVFPATAHPRARVEPRAVPEDRRSSL</sequence>
<evidence type="ECO:0000313" key="2">
    <source>
        <dbReference type="EMBL" id="SPP95466.1"/>
    </source>
</evidence>
<protein>
    <submittedName>
        <fullName evidence="2">Uncharacterized protein</fullName>
    </submittedName>
</protein>
<accession>A0A2U3Q264</accession>
<dbReference type="KEGG" id="bvz:BRAD3257_4480"/>
<proteinExistence type="predicted"/>
<reference evidence="2 3" key="1">
    <citation type="submission" date="2018-03" db="EMBL/GenBank/DDBJ databases">
        <authorList>
            <person name="Gully D."/>
        </authorList>
    </citation>
    <scope>NUCLEOTIDE SEQUENCE [LARGE SCALE GENOMIC DNA]</scope>
    <source>
        <strain evidence="2">ORS3257</strain>
    </source>
</reference>
<dbReference type="AlphaFoldDB" id="A0A2U3Q264"/>
<organism evidence="2 3">
    <name type="scientific">Bradyrhizobium vignae</name>
    <dbReference type="NCBI Taxonomy" id="1549949"/>
    <lineage>
        <taxon>Bacteria</taxon>
        <taxon>Pseudomonadati</taxon>
        <taxon>Pseudomonadota</taxon>
        <taxon>Alphaproteobacteria</taxon>
        <taxon>Hyphomicrobiales</taxon>
        <taxon>Nitrobacteraceae</taxon>
        <taxon>Bradyrhizobium</taxon>
    </lineage>
</organism>